<dbReference type="PROSITE" id="PS51918">
    <property type="entry name" value="RADICAL_SAM"/>
    <property type="match status" value="1"/>
</dbReference>
<dbReference type="GO" id="GO:0051539">
    <property type="term" value="F:4 iron, 4 sulfur cluster binding"/>
    <property type="evidence" value="ECO:0007669"/>
    <property type="project" value="UniProtKB-UniRule"/>
</dbReference>
<keyword evidence="14" id="KW-1185">Reference proteome</keyword>
<dbReference type="InterPro" id="IPR004559">
    <property type="entry name" value="HemW-like"/>
</dbReference>
<keyword evidence="7 10" id="KW-0408">Iron</keyword>
<evidence type="ECO:0000256" key="7">
    <source>
        <dbReference type="ARBA" id="ARBA00023004"/>
    </source>
</evidence>
<evidence type="ECO:0000256" key="2">
    <source>
        <dbReference type="ARBA" id="ARBA00006100"/>
    </source>
</evidence>
<name>I8I5B3_9GAMM</name>
<feature type="compositionally biased region" description="Low complexity" evidence="11">
    <location>
        <begin position="1"/>
        <end position="10"/>
    </location>
</feature>
<keyword evidence="6 10" id="KW-0479">Metal-binding</keyword>
<dbReference type="Pfam" id="PF06969">
    <property type="entry name" value="HemN_C"/>
    <property type="match status" value="1"/>
</dbReference>
<comment type="cofactor">
    <cofactor evidence="1">
        <name>[4Fe-4S] cluster</name>
        <dbReference type="ChEBI" id="CHEBI:49883"/>
    </cofactor>
</comment>
<dbReference type="GO" id="GO:0046872">
    <property type="term" value="F:metal ion binding"/>
    <property type="evidence" value="ECO:0007669"/>
    <property type="project" value="UniProtKB-UniRule"/>
</dbReference>
<keyword evidence="5 10" id="KW-0949">S-adenosyl-L-methionine</keyword>
<dbReference type="InterPro" id="IPR034505">
    <property type="entry name" value="Coproporphyrinogen-III_oxidase"/>
</dbReference>
<evidence type="ECO:0000256" key="5">
    <source>
        <dbReference type="ARBA" id="ARBA00022691"/>
    </source>
</evidence>
<evidence type="ECO:0000256" key="3">
    <source>
        <dbReference type="ARBA" id="ARBA00017228"/>
    </source>
</evidence>
<dbReference type="InterPro" id="IPR058240">
    <property type="entry name" value="rSAM_sf"/>
</dbReference>
<dbReference type="Proteomes" id="UP000003704">
    <property type="component" value="Unassembled WGS sequence"/>
</dbReference>
<dbReference type="SUPFAM" id="SSF102114">
    <property type="entry name" value="Radical SAM enzymes"/>
    <property type="match status" value="1"/>
</dbReference>
<sequence length="405" mass="44467">MTNRAPSPGADAPPSPASGRGEKGLVADSIPLALYLHFPWCVRKCPYCDFNSHALRGEVPEDDYIAALLRDLDFELREPESRAISSIFMGGGTPSLFSGRALGRLLDQVAKRLAFAPDIEITLEANPGTIDEAHFADYRTAGINRLSIGVQSMDAAQLKRLGRIHDPQAVRSAVETARRAGFDNLNLDLMFALPQQTPEEADRDLAAALALAPEHFSYYQLTLEPNTEFAARPPPLPADDDAWAIQVQGVDRLVAAGYTRYEVSAYAQPGRQARHNLNYWRFGDYLGIGAGAHGKRSGAGGIVRRARHKHPKRYLDSAGGADAIQEQQRIEAADLPFEFCMNALRLDDGFTLGEFEQRTGLASGVLEPALRDAMQRGLIERQGEQVRPSALGRQHLNTLLMRFLP</sequence>
<comment type="function">
    <text evidence="10">Probably acts as a heme chaperone, transferring heme to an unknown acceptor. Binds one molecule of heme per monomer, possibly covalently. Binds 1 [4Fe-4S] cluster. The cluster is coordinated with 3 cysteines and an exchangeable S-adenosyl-L-methionine.</text>
</comment>
<proteinExistence type="inferred from homology"/>
<dbReference type="SFLD" id="SFLDS00029">
    <property type="entry name" value="Radical_SAM"/>
    <property type="match status" value="1"/>
</dbReference>
<evidence type="ECO:0000313" key="14">
    <source>
        <dbReference type="Proteomes" id="UP000003704"/>
    </source>
</evidence>
<dbReference type="GO" id="GO:0005737">
    <property type="term" value="C:cytoplasm"/>
    <property type="evidence" value="ECO:0007669"/>
    <property type="project" value="UniProtKB-SubCell"/>
</dbReference>
<dbReference type="InterPro" id="IPR013785">
    <property type="entry name" value="Aldolase_TIM"/>
</dbReference>
<evidence type="ECO:0000256" key="10">
    <source>
        <dbReference type="RuleBase" id="RU364116"/>
    </source>
</evidence>
<organism evidence="13 14">
    <name type="scientific">Hydrocarboniphaga effusa AP103</name>
    <dbReference type="NCBI Taxonomy" id="1172194"/>
    <lineage>
        <taxon>Bacteria</taxon>
        <taxon>Pseudomonadati</taxon>
        <taxon>Pseudomonadota</taxon>
        <taxon>Gammaproteobacteria</taxon>
        <taxon>Nevskiales</taxon>
        <taxon>Nevskiaceae</taxon>
        <taxon>Hydrocarboniphaga</taxon>
    </lineage>
</organism>
<dbReference type="SFLD" id="SFLDF00562">
    <property type="entry name" value="HemN-like__clustered_with_heat"/>
    <property type="match status" value="1"/>
</dbReference>
<dbReference type="CDD" id="cd01335">
    <property type="entry name" value="Radical_SAM"/>
    <property type="match status" value="1"/>
</dbReference>
<dbReference type="InterPro" id="IPR006638">
    <property type="entry name" value="Elp3/MiaA/NifB-like_rSAM"/>
</dbReference>
<protein>
    <recommendedName>
        <fullName evidence="3 10">Heme chaperone HemW</fullName>
    </recommendedName>
</protein>
<dbReference type="SFLD" id="SFLDF00288">
    <property type="entry name" value="HemN-like__clustered_with_nucl"/>
    <property type="match status" value="1"/>
</dbReference>
<accession>I8I5B3</accession>
<feature type="region of interest" description="Disordered" evidence="11">
    <location>
        <begin position="1"/>
        <end position="22"/>
    </location>
</feature>
<dbReference type="NCBIfam" id="TIGR00539">
    <property type="entry name" value="hemN_rel"/>
    <property type="match status" value="1"/>
</dbReference>
<evidence type="ECO:0000256" key="11">
    <source>
        <dbReference type="SAM" id="MobiDB-lite"/>
    </source>
</evidence>
<evidence type="ECO:0000259" key="12">
    <source>
        <dbReference type="PROSITE" id="PS51918"/>
    </source>
</evidence>
<keyword evidence="9 10" id="KW-0143">Chaperone</keyword>
<dbReference type="Gene3D" id="3.20.20.70">
    <property type="entry name" value="Aldolase class I"/>
    <property type="match status" value="1"/>
</dbReference>
<dbReference type="STRING" id="1172194.WQQ_16980"/>
<dbReference type="Pfam" id="PF04055">
    <property type="entry name" value="Radical_SAM"/>
    <property type="match status" value="1"/>
</dbReference>
<dbReference type="InterPro" id="IPR007197">
    <property type="entry name" value="rSAM"/>
</dbReference>
<feature type="domain" description="Radical SAM core" evidence="12">
    <location>
        <begin position="26"/>
        <end position="260"/>
    </location>
</feature>
<evidence type="ECO:0000313" key="13">
    <source>
        <dbReference type="EMBL" id="EIT71561.1"/>
    </source>
</evidence>
<evidence type="ECO:0000256" key="8">
    <source>
        <dbReference type="ARBA" id="ARBA00023014"/>
    </source>
</evidence>
<dbReference type="PANTHER" id="PTHR13932:SF5">
    <property type="entry name" value="RADICAL S-ADENOSYL METHIONINE DOMAIN-CONTAINING PROTEIN 1, MITOCHONDRIAL"/>
    <property type="match status" value="1"/>
</dbReference>
<evidence type="ECO:0000256" key="6">
    <source>
        <dbReference type="ARBA" id="ARBA00022723"/>
    </source>
</evidence>
<keyword evidence="10" id="KW-0004">4Fe-4S</keyword>
<dbReference type="AlphaFoldDB" id="I8I5B3"/>
<evidence type="ECO:0000256" key="1">
    <source>
        <dbReference type="ARBA" id="ARBA00001966"/>
    </source>
</evidence>
<evidence type="ECO:0000256" key="9">
    <source>
        <dbReference type="ARBA" id="ARBA00023186"/>
    </source>
</evidence>
<dbReference type="GO" id="GO:0004109">
    <property type="term" value="F:coproporphyrinogen oxidase activity"/>
    <property type="evidence" value="ECO:0007669"/>
    <property type="project" value="InterPro"/>
</dbReference>
<comment type="similarity">
    <text evidence="2">Belongs to the anaerobic coproporphyrinogen-III oxidase family. HemW subfamily.</text>
</comment>
<dbReference type="GO" id="GO:0006779">
    <property type="term" value="P:porphyrin-containing compound biosynthetic process"/>
    <property type="evidence" value="ECO:0007669"/>
    <property type="project" value="InterPro"/>
</dbReference>
<keyword evidence="8 10" id="KW-0411">Iron-sulfur</keyword>
<gene>
    <name evidence="13" type="ORF">WQQ_16980</name>
</gene>
<comment type="caution">
    <text evidence="13">The sequence shown here is derived from an EMBL/GenBank/DDBJ whole genome shotgun (WGS) entry which is preliminary data.</text>
</comment>
<dbReference type="PANTHER" id="PTHR13932">
    <property type="entry name" value="COPROPORPHYRINIGEN III OXIDASE"/>
    <property type="match status" value="1"/>
</dbReference>
<dbReference type="EMBL" id="AKGD01000001">
    <property type="protein sequence ID" value="EIT71561.1"/>
    <property type="molecule type" value="Genomic_DNA"/>
</dbReference>
<reference evidence="13 14" key="1">
    <citation type="journal article" date="2012" name="J. Bacteriol.">
        <title>Genome Sequence of n-Alkane-Degrading Hydrocarboniphaga effusa Strain AP103T (ATCC BAA-332T).</title>
        <authorList>
            <person name="Chang H.K."/>
            <person name="Zylstra G.J."/>
            <person name="Chae J.C."/>
        </authorList>
    </citation>
    <scope>NUCLEOTIDE SEQUENCE [LARGE SCALE GENOMIC DNA]</scope>
    <source>
        <strain evidence="13 14">AP103</strain>
    </source>
</reference>
<keyword evidence="4 10" id="KW-0349">Heme</keyword>
<comment type="subcellular location">
    <subcellularLocation>
        <location evidence="10">Cytoplasm</location>
    </subcellularLocation>
</comment>
<dbReference type="PATRIC" id="fig|1172194.4.peg.1639"/>
<evidence type="ECO:0000256" key="4">
    <source>
        <dbReference type="ARBA" id="ARBA00022617"/>
    </source>
</evidence>
<keyword evidence="10" id="KW-0963">Cytoplasm</keyword>
<dbReference type="SFLD" id="SFLDG01082">
    <property type="entry name" value="B12-binding_domain_containing"/>
    <property type="match status" value="1"/>
</dbReference>
<dbReference type="SFLD" id="SFLDG01065">
    <property type="entry name" value="anaerobic_coproporphyrinogen-I"/>
    <property type="match status" value="1"/>
</dbReference>
<dbReference type="InterPro" id="IPR010723">
    <property type="entry name" value="HemN_C"/>
</dbReference>
<dbReference type="SMART" id="SM00729">
    <property type="entry name" value="Elp3"/>
    <property type="match status" value="1"/>
</dbReference>